<dbReference type="Proteomes" id="UP001157418">
    <property type="component" value="Unassembled WGS sequence"/>
</dbReference>
<dbReference type="EMBL" id="CAKMRJ010000001">
    <property type="protein sequence ID" value="CAH1412768.1"/>
    <property type="molecule type" value="Genomic_DNA"/>
</dbReference>
<organism evidence="2 3">
    <name type="scientific">Lactuca virosa</name>
    <dbReference type="NCBI Taxonomy" id="75947"/>
    <lineage>
        <taxon>Eukaryota</taxon>
        <taxon>Viridiplantae</taxon>
        <taxon>Streptophyta</taxon>
        <taxon>Embryophyta</taxon>
        <taxon>Tracheophyta</taxon>
        <taxon>Spermatophyta</taxon>
        <taxon>Magnoliopsida</taxon>
        <taxon>eudicotyledons</taxon>
        <taxon>Gunneridae</taxon>
        <taxon>Pentapetalae</taxon>
        <taxon>asterids</taxon>
        <taxon>campanulids</taxon>
        <taxon>Asterales</taxon>
        <taxon>Asteraceae</taxon>
        <taxon>Cichorioideae</taxon>
        <taxon>Cichorieae</taxon>
        <taxon>Lactucinae</taxon>
        <taxon>Lactuca</taxon>
    </lineage>
</organism>
<sequence>MKEICASGRVYIGVKRMGGLDAKPFIVDAKKRCLSREDTVKFLSIWEDHLRDPSWHPFKVITIGDDYKAQKIIDLMVRPLVGTPCPPIIPRKTCKFFGHLSIDRIKINQREMEEAVSMSHFSQLNTIEYDMAMEWFLMQSKSKKWWEMVHKEARLPLQIWVTEKTNGLLNEETGTNGVLNLEEFMRNKNKRSYRTIKKLDFTTILDPHVLILDHIIHIQSAASLFPLQHPSSSSFLFPLKQNHLPQPAASLSPLDHRIHHH</sequence>
<dbReference type="Pfam" id="PF03469">
    <property type="entry name" value="XH"/>
    <property type="match status" value="1"/>
</dbReference>
<evidence type="ECO:0000259" key="1">
    <source>
        <dbReference type="Pfam" id="PF03469"/>
    </source>
</evidence>
<dbReference type="PANTHER" id="PTHR47073">
    <property type="entry name" value="PROTEIN ANTI-SILENCING 1"/>
    <property type="match status" value="1"/>
</dbReference>
<dbReference type="InterPro" id="IPR005379">
    <property type="entry name" value="FDM1-5/IDN2_XH"/>
</dbReference>
<accession>A0AAU9LVS0</accession>
<feature type="domain" description="Factor of DNA methylation 1-5/IDN2" evidence="1">
    <location>
        <begin position="15"/>
        <end position="74"/>
    </location>
</feature>
<keyword evidence="3" id="KW-1185">Reference proteome</keyword>
<proteinExistence type="predicted"/>
<evidence type="ECO:0000313" key="2">
    <source>
        <dbReference type="EMBL" id="CAH1412768.1"/>
    </source>
</evidence>
<dbReference type="PANTHER" id="PTHR47073:SF2">
    <property type="entry name" value="PROTEIN ANTI-SILENCING 1"/>
    <property type="match status" value="1"/>
</dbReference>
<dbReference type="GO" id="GO:0003723">
    <property type="term" value="F:RNA binding"/>
    <property type="evidence" value="ECO:0007669"/>
    <property type="project" value="TreeGrafter"/>
</dbReference>
<evidence type="ECO:0000313" key="3">
    <source>
        <dbReference type="Proteomes" id="UP001157418"/>
    </source>
</evidence>
<name>A0AAU9LVS0_9ASTR</name>
<gene>
    <name evidence="2" type="ORF">LVIROSA_LOCUS762</name>
</gene>
<protein>
    <recommendedName>
        <fullName evidence="1">Factor of DNA methylation 1-5/IDN2 domain-containing protein</fullName>
    </recommendedName>
</protein>
<reference evidence="2 3" key="1">
    <citation type="submission" date="2022-01" db="EMBL/GenBank/DDBJ databases">
        <authorList>
            <person name="Xiong W."/>
            <person name="Schranz E."/>
        </authorList>
    </citation>
    <scope>NUCLEOTIDE SEQUENCE [LARGE SCALE GENOMIC DNA]</scope>
</reference>
<comment type="caution">
    <text evidence="2">The sequence shown here is derived from an EMBL/GenBank/DDBJ whole genome shotgun (WGS) entry which is preliminary data.</text>
</comment>
<dbReference type="AlphaFoldDB" id="A0AAU9LVS0"/>